<dbReference type="EMBL" id="CAJJDM010000219">
    <property type="protein sequence ID" value="CAD8117778.1"/>
    <property type="molecule type" value="Genomic_DNA"/>
</dbReference>
<comment type="caution">
    <text evidence="5">The sequence shown here is derived from an EMBL/GenBank/DDBJ whole genome shotgun (WGS) entry which is preliminary data.</text>
</comment>
<feature type="transmembrane region" description="Helical" evidence="4">
    <location>
        <begin position="152"/>
        <end position="178"/>
    </location>
</feature>
<evidence type="ECO:0008006" key="7">
    <source>
        <dbReference type="Google" id="ProtNLM"/>
    </source>
</evidence>
<protein>
    <recommendedName>
        <fullName evidence="7">Transmembrane protein</fullName>
    </recommendedName>
</protein>
<evidence type="ECO:0000256" key="3">
    <source>
        <dbReference type="ARBA" id="ARBA00023157"/>
    </source>
</evidence>
<sequence length="459" mass="53265">MMEMKLIQMDAKIVNISVELDVLLAIIILINVQVVNYLDFFHKSFIAKIIVEMGLLQKIHIVSILKNVMMEIKLNMMDAITFVDFSVSQHQFAQIVQMIDANNVLLTICSLIPKYVFQYVEIKQQYLMNNVKFHLYYPIRVVRIAKQNVNPLALLVIILDQVVTLVRMVTIELIIYVFQFVEIKQLQKMKNVMMGTQILVMVVINVLLVVLFFVQIVARVFVMIVMKVIIYLICQSGFQNINGTCTPICGDKLVVADEQCDDGNIIFEDGCHVCSKPCSCSYCFEGSCFSCPDNHFLFKHKCFNLEQYANFKETTNFQFSDLSIIQTFKIKSAQTSRIHLKIDQFEKQVYNQVGQYIEIMDKDYSYINIQIIFQCSQNKKVQSQFSISNYENGSNNQENIWLNQCHQTVDHTITYSFRLQKVVLKDEIMLIQISEDELILSILFIRSPQKLLQITLVDI</sequence>
<dbReference type="Pfam" id="PF13948">
    <property type="entry name" value="DUF4215"/>
    <property type="match status" value="1"/>
</dbReference>
<keyword evidence="2" id="KW-0677">Repeat</keyword>
<accession>A0A8S1QPZ9</accession>
<keyword evidence="1" id="KW-0732">Signal</keyword>
<keyword evidence="4" id="KW-0472">Membrane</keyword>
<proteinExistence type="predicted"/>
<keyword evidence="3" id="KW-1015">Disulfide bond</keyword>
<keyword evidence="4" id="KW-0812">Transmembrane</keyword>
<evidence type="ECO:0000313" key="5">
    <source>
        <dbReference type="EMBL" id="CAD8117778.1"/>
    </source>
</evidence>
<evidence type="ECO:0000256" key="1">
    <source>
        <dbReference type="ARBA" id="ARBA00022729"/>
    </source>
</evidence>
<keyword evidence="6" id="KW-1185">Reference proteome</keyword>
<reference evidence="5" key="1">
    <citation type="submission" date="2021-01" db="EMBL/GenBank/DDBJ databases">
        <authorList>
            <consortium name="Genoscope - CEA"/>
            <person name="William W."/>
        </authorList>
    </citation>
    <scope>NUCLEOTIDE SEQUENCE</scope>
</reference>
<gene>
    <name evidence="5" type="ORF">PPRIM_AZ9-3.1.T2100005</name>
</gene>
<evidence type="ECO:0000313" key="6">
    <source>
        <dbReference type="Proteomes" id="UP000688137"/>
    </source>
</evidence>
<dbReference type="InterPro" id="IPR011936">
    <property type="entry name" value="Myxo_disulph_rpt"/>
</dbReference>
<evidence type="ECO:0000256" key="4">
    <source>
        <dbReference type="SAM" id="Phobius"/>
    </source>
</evidence>
<keyword evidence="4" id="KW-1133">Transmembrane helix</keyword>
<name>A0A8S1QPZ9_PARPR</name>
<dbReference type="AlphaFoldDB" id="A0A8S1QPZ9"/>
<dbReference type="NCBIfam" id="TIGR02232">
    <property type="entry name" value="myxo_disulf_rpt"/>
    <property type="match status" value="1"/>
</dbReference>
<organism evidence="5 6">
    <name type="scientific">Paramecium primaurelia</name>
    <dbReference type="NCBI Taxonomy" id="5886"/>
    <lineage>
        <taxon>Eukaryota</taxon>
        <taxon>Sar</taxon>
        <taxon>Alveolata</taxon>
        <taxon>Ciliophora</taxon>
        <taxon>Intramacronucleata</taxon>
        <taxon>Oligohymenophorea</taxon>
        <taxon>Peniculida</taxon>
        <taxon>Parameciidae</taxon>
        <taxon>Paramecium</taxon>
    </lineage>
</organism>
<feature type="transmembrane region" description="Helical" evidence="4">
    <location>
        <begin position="198"/>
        <end position="222"/>
    </location>
</feature>
<feature type="transmembrane region" description="Helical" evidence="4">
    <location>
        <begin position="20"/>
        <end position="38"/>
    </location>
</feature>
<dbReference type="Proteomes" id="UP000688137">
    <property type="component" value="Unassembled WGS sequence"/>
</dbReference>
<evidence type="ECO:0000256" key="2">
    <source>
        <dbReference type="ARBA" id="ARBA00022737"/>
    </source>
</evidence>